<dbReference type="Proteomes" id="UP001604336">
    <property type="component" value="Unassembled WGS sequence"/>
</dbReference>
<proteinExistence type="predicted"/>
<evidence type="ECO:0000256" key="2">
    <source>
        <dbReference type="ARBA" id="ARBA00022692"/>
    </source>
</evidence>
<evidence type="ECO:0000256" key="5">
    <source>
        <dbReference type="SAM" id="Phobius"/>
    </source>
</evidence>
<comment type="caution">
    <text evidence="6">The sequence shown here is derived from an EMBL/GenBank/DDBJ whole genome shotgun (WGS) entry which is preliminary data.</text>
</comment>
<keyword evidence="4 5" id="KW-0472">Membrane</keyword>
<dbReference type="PANTHER" id="PTHR11662:SF282">
    <property type="entry name" value="ANION TRANSPORTER 5-RELATED"/>
    <property type="match status" value="1"/>
</dbReference>
<evidence type="ECO:0000256" key="3">
    <source>
        <dbReference type="ARBA" id="ARBA00022989"/>
    </source>
</evidence>
<keyword evidence="2 5" id="KW-0812">Transmembrane</keyword>
<protein>
    <submittedName>
        <fullName evidence="6">Anion transporter 5</fullName>
    </submittedName>
</protein>
<organism evidence="6 7">
    <name type="scientific">Abeliophyllum distichum</name>
    <dbReference type="NCBI Taxonomy" id="126358"/>
    <lineage>
        <taxon>Eukaryota</taxon>
        <taxon>Viridiplantae</taxon>
        <taxon>Streptophyta</taxon>
        <taxon>Embryophyta</taxon>
        <taxon>Tracheophyta</taxon>
        <taxon>Spermatophyta</taxon>
        <taxon>Magnoliopsida</taxon>
        <taxon>eudicotyledons</taxon>
        <taxon>Gunneridae</taxon>
        <taxon>Pentapetalae</taxon>
        <taxon>asterids</taxon>
        <taxon>lamiids</taxon>
        <taxon>Lamiales</taxon>
        <taxon>Oleaceae</taxon>
        <taxon>Forsythieae</taxon>
        <taxon>Abeliophyllum</taxon>
    </lineage>
</organism>
<dbReference type="EMBL" id="JBFOLK010000008">
    <property type="protein sequence ID" value="KAL2491798.1"/>
    <property type="molecule type" value="Genomic_DNA"/>
</dbReference>
<name>A0ABD1RVQ5_9LAMI</name>
<dbReference type="AlphaFoldDB" id="A0ABD1RVQ5"/>
<accession>A0ABD1RVQ5</accession>
<feature type="transmembrane region" description="Helical" evidence="5">
    <location>
        <begin position="43"/>
        <end position="66"/>
    </location>
</feature>
<evidence type="ECO:0000256" key="4">
    <source>
        <dbReference type="ARBA" id="ARBA00023136"/>
    </source>
</evidence>
<sequence length="137" mass="14600">MIADHLITKRILSVIRKRKLLNTIGFVVASFALMALPRFRTSGGVVFCSSVALGLLALGRAGFAVYHMDVAPSIDISVSQSGVHLACGIVKDVQPQKIILSDGIDIPYGLLVWSIGVGPSPFVNSLDIPKAPVGRYK</sequence>
<dbReference type="InterPro" id="IPR050382">
    <property type="entry name" value="MFS_Na/Anion_cotransporter"/>
</dbReference>
<reference evidence="7" key="1">
    <citation type="submission" date="2024-07" db="EMBL/GenBank/DDBJ databases">
        <title>Two chromosome-level genome assemblies of Korean endemic species Abeliophyllum distichum and Forsythia ovata (Oleaceae).</title>
        <authorList>
            <person name="Jang H."/>
        </authorList>
    </citation>
    <scope>NUCLEOTIDE SEQUENCE [LARGE SCALE GENOMIC DNA]</scope>
</reference>
<evidence type="ECO:0000313" key="6">
    <source>
        <dbReference type="EMBL" id="KAL2491798.1"/>
    </source>
</evidence>
<evidence type="ECO:0000256" key="1">
    <source>
        <dbReference type="ARBA" id="ARBA00004141"/>
    </source>
</evidence>
<gene>
    <name evidence="6" type="ORF">Adt_27426</name>
</gene>
<feature type="transmembrane region" description="Helical" evidence="5">
    <location>
        <begin position="20"/>
        <end position="37"/>
    </location>
</feature>
<comment type="subcellular location">
    <subcellularLocation>
        <location evidence="1">Membrane</location>
        <topology evidence="1">Multi-pass membrane protein</topology>
    </subcellularLocation>
</comment>
<keyword evidence="3 5" id="KW-1133">Transmembrane helix</keyword>
<keyword evidence="7" id="KW-1185">Reference proteome</keyword>
<dbReference type="PANTHER" id="PTHR11662">
    <property type="entry name" value="SOLUTE CARRIER FAMILY 17"/>
    <property type="match status" value="1"/>
</dbReference>
<dbReference type="GO" id="GO:0016020">
    <property type="term" value="C:membrane"/>
    <property type="evidence" value="ECO:0007669"/>
    <property type="project" value="UniProtKB-SubCell"/>
</dbReference>
<evidence type="ECO:0000313" key="7">
    <source>
        <dbReference type="Proteomes" id="UP001604336"/>
    </source>
</evidence>